<dbReference type="GO" id="GO:0006744">
    <property type="term" value="P:ubiquinone biosynthetic process"/>
    <property type="evidence" value="ECO:0007669"/>
    <property type="project" value="InterPro"/>
</dbReference>
<evidence type="ECO:0008006" key="3">
    <source>
        <dbReference type="Google" id="ProtNLM"/>
    </source>
</evidence>
<reference evidence="1 2" key="1">
    <citation type="submission" date="2018-03" db="EMBL/GenBank/DDBJ databases">
        <title>The ancient ancestry and fast evolution of plastids.</title>
        <authorList>
            <person name="Moore K.R."/>
            <person name="Magnabosco C."/>
            <person name="Momper L."/>
            <person name="Gold D.A."/>
            <person name="Bosak T."/>
            <person name="Fournier G.P."/>
        </authorList>
    </citation>
    <scope>NUCLEOTIDE SEQUENCE [LARGE SCALE GENOMIC DNA]</scope>
    <source>
        <strain evidence="1 2">CCALA 037</strain>
    </source>
</reference>
<dbReference type="InterPro" id="IPR007715">
    <property type="entry name" value="Coq4"/>
</dbReference>
<proteinExistence type="predicted"/>
<dbReference type="PANTHER" id="PTHR12922:SF7">
    <property type="entry name" value="UBIQUINONE BIOSYNTHESIS PROTEIN COQ4 HOMOLOG, MITOCHONDRIAL"/>
    <property type="match status" value="1"/>
</dbReference>
<sequence length="220" mass="24882">MLNTLQKPETWQQSMLSSVIAITEAADGDFSKIDRLVAASRDPHSTDLTIEHLARSPHSRIALTNRRSLGSIDLNALHQLPSDTLGYYYADYMLRHQLQHLVTSPATTEAEFIDNHMRETHDIWHVVTGSSIDMHGEIQLQAFCVAQLQLSRFWMALMTKNLLKASIYNIEAADGYLTALTTGWMMGKAAQPLFGVDWLSMWEMPLDRVRASLDIKLINN</sequence>
<dbReference type="EMBL" id="PVWO01000338">
    <property type="protein sequence ID" value="PSB52071.1"/>
    <property type="molecule type" value="Genomic_DNA"/>
</dbReference>
<keyword evidence="2" id="KW-1185">Reference proteome</keyword>
<comment type="caution">
    <text evidence="1">The sequence shown here is derived from an EMBL/GenBank/DDBJ whole genome shotgun (WGS) entry which is preliminary data.</text>
</comment>
<accession>A0A2T1G4A4</accession>
<evidence type="ECO:0000313" key="2">
    <source>
        <dbReference type="Proteomes" id="UP000238937"/>
    </source>
</evidence>
<protein>
    <recommendedName>
        <fullName evidence="3">Ubiquinone biosynthesis protein</fullName>
    </recommendedName>
</protein>
<dbReference type="PANTHER" id="PTHR12922">
    <property type="entry name" value="UBIQUINONE BIOSYNTHESIS PROTEIN"/>
    <property type="match status" value="1"/>
</dbReference>
<dbReference type="RefSeq" id="WP_106309358.1">
    <property type="nucleotide sequence ID" value="NZ_PVWO01000338.1"/>
</dbReference>
<evidence type="ECO:0000313" key="1">
    <source>
        <dbReference type="EMBL" id="PSB52071.1"/>
    </source>
</evidence>
<gene>
    <name evidence="1" type="ORF">C7B77_20905</name>
</gene>
<name>A0A2T1G4A4_9CYAN</name>
<dbReference type="OrthoDB" id="5720816at2"/>
<dbReference type="AlphaFoldDB" id="A0A2T1G4A4"/>
<organism evidence="1 2">
    <name type="scientific">Chamaesiphon polymorphus CCALA 037</name>
    <dbReference type="NCBI Taxonomy" id="2107692"/>
    <lineage>
        <taxon>Bacteria</taxon>
        <taxon>Bacillati</taxon>
        <taxon>Cyanobacteriota</taxon>
        <taxon>Cyanophyceae</taxon>
        <taxon>Gomontiellales</taxon>
        <taxon>Chamaesiphonaceae</taxon>
        <taxon>Chamaesiphon</taxon>
    </lineage>
</organism>
<dbReference type="Pfam" id="PF05019">
    <property type="entry name" value="Coq4"/>
    <property type="match status" value="1"/>
</dbReference>
<dbReference type="Proteomes" id="UP000238937">
    <property type="component" value="Unassembled WGS sequence"/>
</dbReference>